<comment type="similarity">
    <text evidence="1">Belongs to the short-chain dehydrogenases/reductases (SDR) family.</text>
</comment>
<evidence type="ECO:0000256" key="3">
    <source>
        <dbReference type="ARBA" id="ARBA00071493"/>
    </source>
</evidence>
<dbReference type="EMBL" id="NFZW01000021">
    <property type="protein sequence ID" value="RFA33453.1"/>
    <property type="molecule type" value="Genomic_DNA"/>
</dbReference>
<protein>
    <recommendedName>
        <fullName evidence="3">Probable oxidoreductase</fullName>
    </recommendedName>
</protein>
<dbReference type="Proteomes" id="UP000256763">
    <property type="component" value="Unassembled WGS sequence"/>
</dbReference>
<accession>A0A3E0WMM5</accession>
<dbReference type="PRINTS" id="PR00081">
    <property type="entry name" value="GDHRDH"/>
</dbReference>
<dbReference type="GO" id="GO:0016491">
    <property type="term" value="F:oxidoreductase activity"/>
    <property type="evidence" value="ECO:0007669"/>
    <property type="project" value="UniProtKB-KW"/>
</dbReference>
<dbReference type="Pfam" id="PF00106">
    <property type="entry name" value="adh_short"/>
    <property type="match status" value="1"/>
</dbReference>
<dbReference type="AlphaFoldDB" id="A0A3E0WMM5"/>
<dbReference type="PANTHER" id="PTHR24320:SF272">
    <property type="entry name" value="NAD(P)-BINDING ROSSMANN-FOLD SUPERFAMILY PROTEIN"/>
    <property type="match status" value="1"/>
</dbReference>
<name>A0A3E0WMM5_9GAMM</name>
<gene>
    <name evidence="4" type="ORF">CAL65_17505</name>
</gene>
<dbReference type="Gene3D" id="3.40.50.720">
    <property type="entry name" value="NAD(P)-binding Rossmann-like Domain"/>
    <property type="match status" value="1"/>
</dbReference>
<comment type="caution">
    <text evidence="4">The sequence shown here is derived from an EMBL/GenBank/DDBJ whole genome shotgun (WGS) entry which is preliminary data.</text>
</comment>
<dbReference type="SUPFAM" id="SSF51735">
    <property type="entry name" value="NAD(P)-binding Rossmann-fold domains"/>
    <property type="match status" value="1"/>
</dbReference>
<reference evidence="5" key="1">
    <citation type="submission" date="2017-05" db="EMBL/GenBank/DDBJ databases">
        <authorList>
            <person name="Sharma S."/>
            <person name="Sidhu C."/>
            <person name="Pinnaka A.K."/>
        </authorList>
    </citation>
    <scope>NUCLEOTIDE SEQUENCE [LARGE SCALE GENOMIC DNA]</scope>
    <source>
        <strain evidence="5">AK93</strain>
    </source>
</reference>
<dbReference type="RefSeq" id="WP_116348295.1">
    <property type="nucleotide sequence ID" value="NZ_NFZW01000021.1"/>
</dbReference>
<evidence type="ECO:0000313" key="4">
    <source>
        <dbReference type="EMBL" id="RFA33453.1"/>
    </source>
</evidence>
<organism evidence="4 5">
    <name type="scientific">Alkalilimnicola ehrlichii</name>
    <dbReference type="NCBI Taxonomy" id="351052"/>
    <lineage>
        <taxon>Bacteria</taxon>
        <taxon>Pseudomonadati</taxon>
        <taxon>Pseudomonadota</taxon>
        <taxon>Gammaproteobacteria</taxon>
        <taxon>Chromatiales</taxon>
        <taxon>Ectothiorhodospiraceae</taxon>
        <taxon>Alkalilimnicola</taxon>
    </lineage>
</organism>
<dbReference type="PANTHER" id="PTHR24320">
    <property type="entry name" value="RETINOL DEHYDROGENASE"/>
    <property type="match status" value="1"/>
</dbReference>
<keyword evidence="5" id="KW-1185">Reference proteome</keyword>
<keyword evidence="2" id="KW-0560">Oxidoreductase</keyword>
<sequence>MTKTFGAKTTAQEVLGGIDLTGKRFLITGVSSGIGLETARALVAKGASVVGTVRDVPRAEAATASVRDAAAQGGGNLNLIGLDLASLQSVRACADRLLAGGEPFDAIIANAGVMATPFRHTVDGFENQLATNHLGHFALLTRIEPLLADNGRAVVLSSQAHRAADVDLDDPNFKRQAYDPFVAYGRSKTANALFAVEFDRRYRDRGIRAASVMPGNSMTDLARHFSPEELQGLFETVGKARTEAGLPPTELKQVSQAAATSVWAAVVADKDAIGGRYLEDCAIAPIDDTPNPFAEGVRSYALDADKARQLWAKSEEWIGAA</sequence>
<proteinExistence type="inferred from homology"/>
<dbReference type="InterPro" id="IPR036291">
    <property type="entry name" value="NAD(P)-bd_dom_sf"/>
</dbReference>
<dbReference type="InterPro" id="IPR002347">
    <property type="entry name" value="SDR_fam"/>
</dbReference>
<evidence type="ECO:0000256" key="1">
    <source>
        <dbReference type="ARBA" id="ARBA00006484"/>
    </source>
</evidence>
<dbReference type="FunFam" id="3.40.50.720:FF:000594">
    <property type="entry name" value="Short-chain oxidoreductase"/>
    <property type="match status" value="1"/>
</dbReference>
<evidence type="ECO:0000313" key="5">
    <source>
        <dbReference type="Proteomes" id="UP000256763"/>
    </source>
</evidence>
<evidence type="ECO:0000256" key="2">
    <source>
        <dbReference type="ARBA" id="ARBA00023002"/>
    </source>
</evidence>